<evidence type="ECO:0000256" key="3">
    <source>
        <dbReference type="ARBA" id="ARBA00023315"/>
    </source>
</evidence>
<dbReference type="InterPro" id="IPR020617">
    <property type="entry name" value="Thiolase_C"/>
</dbReference>
<proteinExistence type="inferred from homology"/>
<dbReference type="InterPro" id="IPR016039">
    <property type="entry name" value="Thiolase-like"/>
</dbReference>
<dbReference type="PROSITE" id="PS00099">
    <property type="entry name" value="THIOLASE_3"/>
    <property type="match status" value="1"/>
</dbReference>
<comment type="similarity">
    <text evidence="1 5">Belongs to the thiolase-like superfamily. Thiolase family.</text>
</comment>
<dbReference type="OMA" id="MPEAYVI"/>
<dbReference type="PROSITE" id="PS00098">
    <property type="entry name" value="THIOLASE_1"/>
    <property type="match status" value="1"/>
</dbReference>
<dbReference type="PIRSF" id="PIRSF000429">
    <property type="entry name" value="Ac-CoA_Ac_transf"/>
    <property type="match status" value="1"/>
</dbReference>
<dbReference type="EMBL" id="FN648364">
    <property type="protein sequence ID" value="CBN74299.1"/>
    <property type="molecule type" value="Genomic_DNA"/>
</dbReference>
<evidence type="ECO:0000256" key="4">
    <source>
        <dbReference type="PIRSR" id="PIRSR000429-1"/>
    </source>
</evidence>
<dbReference type="Pfam" id="PF00108">
    <property type="entry name" value="Thiolase_N"/>
    <property type="match status" value="1"/>
</dbReference>
<dbReference type="GO" id="GO:0005739">
    <property type="term" value="C:mitochondrion"/>
    <property type="evidence" value="ECO:0007669"/>
    <property type="project" value="TreeGrafter"/>
</dbReference>
<dbReference type="Pfam" id="PF02803">
    <property type="entry name" value="Thiolase_C"/>
    <property type="match status" value="1"/>
</dbReference>
<feature type="active site" description="Proton acceptor" evidence="4">
    <location>
        <position position="382"/>
    </location>
</feature>
<feature type="active site" description="Proton acceptor" evidence="4">
    <location>
        <position position="352"/>
    </location>
</feature>
<dbReference type="EC" id="2.3.1.9" evidence="8"/>
<evidence type="ECO:0000313" key="9">
    <source>
        <dbReference type="Proteomes" id="UP000002630"/>
    </source>
</evidence>
<dbReference type="CDD" id="cd00751">
    <property type="entry name" value="thiolase"/>
    <property type="match status" value="1"/>
</dbReference>
<feature type="domain" description="Thiolase C-terminal" evidence="7">
    <location>
        <begin position="273"/>
        <end position="394"/>
    </location>
</feature>
<evidence type="ECO:0000259" key="6">
    <source>
        <dbReference type="Pfam" id="PF00108"/>
    </source>
</evidence>
<gene>
    <name evidence="8" type="primary">ACAT2</name>
    <name evidence="8" type="ORF">Esi_0019_0073</name>
</gene>
<dbReference type="FunCoup" id="D8LH80">
    <property type="interactions" value="172"/>
</dbReference>
<dbReference type="InterPro" id="IPR020613">
    <property type="entry name" value="Thiolase_CS"/>
</dbReference>
<keyword evidence="9" id="KW-1185">Reference proteome</keyword>
<name>D8LH80_ECTSI</name>
<dbReference type="eggNOG" id="KOG1391">
    <property type="taxonomic scope" value="Eukaryota"/>
</dbReference>
<feature type="domain" description="Thiolase N-terminal" evidence="6">
    <location>
        <begin position="6"/>
        <end position="265"/>
    </location>
</feature>
<evidence type="ECO:0000256" key="5">
    <source>
        <dbReference type="RuleBase" id="RU003557"/>
    </source>
</evidence>
<dbReference type="AlphaFoldDB" id="D8LH80"/>
<dbReference type="GO" id="GO:0003985">
    <property type="term" value="F:acetyl-CoA C-acetyltransferase activity"/>
    <property type="evidence" value="ECO:0007669"/>
    <property type="project" value="UniProtKB-EC"/>
</dbReference>
<organism evidence="8 9">
    <name type="scientific">Ectocarpus siliculosus</name>
    <name type="common">Brown alga</name>
    <name type="synonym">Conferva siliculosa</name>
    <dbReference type="NCBI Taxonomy" id="2880"/>
    <lineage>
        <taxon>Eukaryota</taxon>
        <taxon>Sar</taxon>
        <taxon>Stramenopiles</taxon>
        <taxon>Ochrophyta</taxon>
        <taxon>PX clade</taxon>
        <taxon>Phaeophyceae</taxon>
        <taxon>Ectocarpales</taxon>
        <taxon>Ectocarpaceae</taxon>
        <taxon>Ectocarpus</taxon>
    </lineage>
</organism>
<evidence type="ECO:0000259" key="7">
    <source>
        <dbReference type="Pfam" id="PF02803"/>
    </source>
</evidence>
<evidence type="ECO:0000256" key="2">
    <source>
        <dbReference type="ARBA" id="ARBA00022679"/>
    </source>
</evidence>
<sequence>MAASGVFIVGAKRTAFGSFGGSLSRLSATDLAVASSKAALVSAGIGPDLIDATFVGNVIQTSPDACYLSRHVALKVGARVETPALTVNRLCGSGFETVVQGAEAIQLGKASVALCAGAENMSSAPLVVAGNDARWGVALGSGLKMEDSLWAGLTDSYAGLPMGMTAENLGDKYGITREQCEEYSVLSQTRWSSGNANGAFTEEMAPIEVKTKKGPKVMDTDEHPRPSSVEKMAALRPVFKKDGVVTSATASGICDGAGSLLLAGESAVNQKQLTPLARVVATHEVGCDPAIMGIGPVNAIRGALQKAGLTLADMDLVEVNEAFAVQYLAVEKELGLERGKTNTNGGAIALGHPLGASGSRIMAHLTHELRRKGLKYGVGAACIGGGQGIAVVIENVA</sequence>
<dbReference type="PANTHER" id="PTHR18919">
    <property type="entry name" value="ACETYL-COA C-ACYLTRANSFERASE"/>
    <property type="match status" value="1"/>
</dbReference>
<dbReference type="EMBL" id="FN649750">
    <property type="protein sequence ID" value="CBN74299.1"/>
    <property type="molecule type" value="Genomic_DNA"/>
</dbReference>
<dbReference type="InterPro" id="IPR020616">
    <property type="entry name" value="Thiolase_N"/>
</dbReference>
<evidence type="ECO:0000313" key="8">
    <source>
        <dbReference type="EMBL" id="CBN74299.1"/>
    </source>
</evidence>
<dbReference type="InterPro" id="IPR020610">
    <property type="entry name" value="Thiolase_AS"/>
</dbReference>
<keyword evidence="2 5" id="KW-0808">Transferase</keyword>
<dbReference type="InParanoid" id="D8LH80"/>
<protein>
    <submittedName>
        <fullName evidence="8">Acetyl-CoA acetyltransferase, putative mitochondrial presursor</fullName>
        <ecNumber evidence="8">2.3.1.9</ecNumber>
    </submittedName>
</protein>
<dbReference type="PANTHER" id="PTHR18919:SF107">
    <property type="entry name" value="ACETYL-COA ACETYLTRANSFERASE, CYTOSOLIC"/>
    <property type="match status" value="1"/>
</dbReference>
<dbReference type="OrthoDB" id="5404651at2759"/>
<dbReference type="STRING" id="2880.D8LH80"/>
<feature type="active site" description="Acyl-thioester intermediate" evidence="4">
    <location>
        <position position="91"/>
    </location>
</feature>
<reference evidence="8 9" key="1">
    <citation type="journal article" date="2010" name="Nature">
        <title>The Ectocarpus genome and the independent evolution of multicellularity in brown algae.</title>
        <authorList>
            <person name="Cock J.M."/>
            <person name="Sterck L."/>
            <person name="Rouze P."/>
            <person name="Scornet D."/>
            <person name="Allen A.E."/>
            <person name="Amoutzias G."/>
            <person name="Anthouard V."/>
            <person name="Artiguenave F."/>
            <person name="Aury J.M."/>
            <person name="Badger J.H."/>
            <person name="Beszteri B."/>
            <person name="Billiau K."/>
            <person name="Bonnet E."/>
            <person name="Bothwell J.H."/>
            <person name="Bowler C."/>
            <person name="Boyen C."/>
            <person name="Brownlee C."/>
            <person name="Carrano C.J."/>
            <person name="Charrier B."/>
            <person name="Cho G.Y."/>
            <person name="Coelho S.M."/>
            <person name="Collen J."/>
            <person name="Corre E."/>
            <person name="Da Silva C."/>
            <person name="Delage L."/>
            <person name="Delaroque N."/>
            <person name="Dittami S.M."/>
            <person name="Doulbeau S."/>
            <person name="Elias M."/>
            <person name="Farnham G."/>
            <person name="Gachon C.M."/>
            <person name="Gschloessl B."/>
            <person name="Heesch S."/>
            <person name="Jabbari K."/>
            <person name="Jubin C."/>
            <person name="Kawai H."/>
            <person name="Kimura K."/>
            <person name="Kloareg B."/>
            <person name="Kupper F.C."/>
            <person name="Lang D."/>
            <person name="Le Bail A."/>
            <person name="Leblanc C."/>
            <person name="Lerouge P."/>
            <person name="Lohr M."/>
            <person name="Lopez P.J."/>
            <person name="Martens C."/>
            <person name="Maumus F."/>
            <person name="Michel G."/>
            <person name="Miranda-Saavedra D."/>
            <person name="Morales J."/>
            <person name="Moreau H."/>
            <person name="Motomura T."/>
            <person name="Nagasato C."/>
            <person name="Napoli C.A."/>
            <person name="Nelson D.R."/>
            <person name="Nyvall-Collen P."/>
            <person name="Peters A.F."/>
            <person name="Pommier C."/>
            <person name="Potin P."/>
            <person name="Poulain J."/>
            <person name="Quesneville H."/>
            <person name="Read B."/>
            <person name="Rensing S.A."/>
            <person name="Ritter A."/>
            <person name="Rousvoal S."/>
            <person name="Samanta M."/>
            <person name="Samson G."/>
            <person name="Schroeder D.C."/>
            <person name="Segurens B."/>
            <person name="Strittmatter M."/>
            <person name="Tonon T."/>
            <person name="Tregear J.W."/>
            <person name="Valentin K."/>
            <person name="von Dassow P."/>
            <person name="Yamagishi T."/>
            <person name="Van de Peer Y."/>
            <person name="Wincker P."/>
        </authorList>
    </citation>
    <scope>NUCLEOTIDE SEQUENCE [LARGE SCALE GENOMIC DNA]</scope>
    <source>
        <strain evidence="9">Ec32 / CCAP1310/4</strain>
    </source>
</reference>
<dbReference type="NCBIfam" id="TIGR01930">
    <property type="entry name" value="AcCoA-C-Actrans"/>
    <property type="match status" value="1"/>
</dbReference>
<dbReference type="Proteomes" id="UP000002630">
    <property type="component" value="Linkage Group LG25"/>
</dbReference>
<dbReference type="SUPFAM" id="SSF53901">
    <property type="entry name" value="Thiolase-like"/>
    <property type="match status" value="2"/>
</dbReference>
<dbReference type="InterPro" id="IPR020615">
    <property type="entry name" value="Thiolase_acyl_enz_int_AS"/>
</dbReference>
<dbReference type="Gene3D" id="3.40.47.10">
    <property type="match status" value="2"/>
</dbReference>
<dbReference type="FunFam" id="3.40.47.10:FF:000010">
    <property type="entry name" value="Acetyl-CoA acetyltransferase (Thiolase)"/>
    <property type="match status" value="1"/>
</dbReference>
<keyword evidence="3 5" id="KW-0012">Acyltransferase</keyword>
<evidence type="ECO:0000256" key="1">
    <source>
        <dbReference type="ARBA" id="ARBA00010982"/>
    </source>
</evidence>
<accession>D8LH80</accession>
<dbReference type="InterPro" id="IPR002155">
    <property type="entry name" value="Thiolase"/>
</dbReference>
<dbReference type="PROSITE" id="PS00737">
    <property type="entry name" value="THIOLASE_2"/>
    <property type="match status" value="1"/>
</dbReference>
<dbReference type="GO" id="GO:0006635">
    <property type="term" value="P:fatty acid beta-oxidation"/>
    <property type="evidence" value="ECO:0007669"/>
    <property type="project" value="TreeGrafter"/>
</dbReference>